<dbReference type="AlphaFoldDB" id="A0A1W2TX55"/>
<evidence type="ECO:0000313" key="6">
    <source>
        <dbReference type="EMBL" id="GAP93273.1"/>
    </source>
</evidence>
<feature type="active site" description="Proton donor" evidence="2">
    <location>
        <position position="565"/>
    </location>
</feature>
<proteinExistence type="inferred from homology"/>
<sequence length="629" mass="69470">MWPFSPYPECSPREIDGHTYDYIVVGGGTSGCVVASRLSEDPTVSVLVLEKGHVKDNLISRMPLLSQNFFLGDTLQVQSTRWSEPLTGANGRQNQLWTAEGIGGASRINAMLWTRGMPGDYASWSAKGLTGWAWDKVEPYFRKIENATTHSHSEDREHNGPISLRQDKYHFHWTTYLEKAAQNLGLSVFQDSNDPRAPPSGYFPLDTAISPRRERVSAFTAYLNKSIASKRRAHLSVCTGALVTRLELDNELGVVSGVHVRSLQKSTGDSQEGYFVKARREVIICSGAISTPQILILSGIGPRSACETIGVPIAKELPAVGATLADHYAIPIMLELPKKETLRLLESLWGLWHILLYLLFRTGLMSTSSTTSAIFLQTKTIDKDTMEIRDTGARVPEDGNRTDVPDIEIMVIPLNTLERDVPGRSMFSLYPTVVQPRSLGHIELADGDPSSNPRITHPMFLDQQDVAVARLAVRFTMRLAEEFQNSGYPYPAPLAFAPGNRPDLLADWEKSGRGKGASRNTASTDKATDRGDAAPMVVTQGKTWKTVTDGEIDDYMRRVTHTALHFSCSCPMSNSEQSGVVDQQLRVFGFKNLRIADTSVFPSIPSGHTMAPVIMVAERCADFVKDAWK</sequence>
<dbReference type="OMA" id="EIMPMAY"/>
<evidence type="ECO:0000256" key="2">
    <source>
        <dbReference type="PIRSR" id="PIRSR000137-1"/>
    </source>
</evidence>
<feature type="active site" description="Proton acceptor" evidence="2">
    <location>
        <position position="608"/>
    </location>
</feature>
<feature type="binding site" evidence="3">
    <location>
        <begin position="29"/>
        <end position="30"/>
    </location>
    <ligand>
        <name>FAD</name>
        <dbReference type="ChEBI" id="CHEBI:57692"/>
    </ligand>
</feature>
<dbReference type="GO" id="GO:0016614">
    <property type="term" value="F:oxidoreductase activity, acting on CH-OH group of donors"/>
    <property type="evidence" value="ECO:0007669"/>
    <property type="project" value="InterPro"/>
</dbReference>
<dbReference type="Gene3D" id="3.50.50.60">
    <property type="entry name" value="FAD/NAD(P)-binding domain"/>
    <property type="match status" value="2"/>
</dbReference>
<dbReference type="OrthoDB" id="269227at2759"/>
<evidence type="ECO:0000256" key="1">
    <source>
        <dbReference type="ARBA" id="ARBA00010790"/>
    </source>
</evidence>
<dbReference type="Proteomes" id="UP000054516">
    <property type="component" value="Unassembled WGS sequence"/>
</dbReference>
<organism evidence="6">
    <name type="scientific">Rosellinia necatrix</name>
    <name type="common">White root-rot fungus</name>
    <dbReference type="NCBI Taxonomy" id="77044"/>
    <lineage>
        <taxon>Eukaryota</taxon>
        <taxon>Fungi</taxon>
        <taxon>Dikarya</taxon>
        <taxon>Ascomycota</taxon>
        <taxon>Pezizomycotina</taxon>
        <taxon>Sordariomycetes</taxon>
        <taxon>Xylariomycetidae</taxon>
        <taxon>Xylariales</taxon>
        <taxon>Xylariaceae</taxon>
        <taxon>Rosellinia</taxon>
    </lineage>
</organism>
<dbReference type="PROSITE" id="PS00624">
    <property type="entry name" value="GMC_OXRED_2"/>
    <property type="match status" value="1"/>
</dbReference>
<dbReference type="GO" id="GO:0050660">
    <property type="term" value="F:flavin adenine dinucleotide binding"/>
    <property type="evidence" value="ECO:0007669"/>
    <property type="project" value="InterPro"/>
</dbReference>
<dbReference type="InterPro" id="IPR012132">
    <property type="entry name" value="GMC_OxRdtase"/>
</dbReference>
<dbReference type="Pfam" id="PF05199">
    <property type="entry name" value="GMC_oxred_C"/>
    <property type="match status" value="1"/>
</dbReference>
<dbReference type="SUPFAM" id="SSF51905">
    <property type="entry name" value="FAD/NAD(P)-binding domain"/>
    <property type="match status" value="1"/>
</dbReference>
<dbReference type="PIRSF" id="PIRSF000137">
    <property type="entry name" value="Alcohol_oxidase"/>
    <property type="match status" value="1"/>
</dbReference>
<keyword evidence="3" id="KW-0274">FAD</keyword>
<keyword evidence="3" id="KW-0285">Flavoprotein</keyword>
<keyword evidence="7" id="KW-1185">Reference proteome</keyword>
<feature type="region of interest" description="Disordered" evidence="4">
    <location>
        <begin position="505"/>
        <end position="533"/>
    </location>
</feature>
<accession>A0A1W2TX55</accession>
<evidence type="ECO:0000256" key="4">
    <source>
        <dbReference type="SAM" id="MobiDB-lite"/>
    </source>
</evidence>
<feature type="binding site" evidence="3">
    <location>
        <position position="243"/>
    </location>
    <ligand>
        <name>FAD</name>
        <dbReference type="ChEBI" id="CHEBI:57692"/>
    </ligand>
</feature>
<reference evidence="6" key="1">
    <citation type="submission" date="2016-03" db="EMBL/GenBank/DDBJ databases">
        <title>Draft genome sequence of Rosellinia necatrix.</title>
        <authorList>
            <person name="Kanematsu S."/>
        </authorList>
    </citation>
    <scope>NUCLEOTIDE SEQUENCE [LARGE SCALE GENOMIC DNA]</scope>
    <source>
        <strain evidence="6">W97</strain>
    </source>
</reference>
<evidence type="ECO:0000256" key="3">
    <source>
        <dbReference type="PIRSR" id="PIRSR000137-2"/>
    </source>
</evidence>
<dbReference type="Pfam" id="PF00732">
    <property type="entry name" value="GMC_oxred_N"/>
    <property type="match status" value="1"/>
</dbReference>
<name>A0A1W2TX55_ROSNE</name>
<dbReference type="SUPFAM" id="SSF54373">
    <property type="entry name" value="FAD-linked reductases, C-terminal domain"/>
    <property type="match status" value="1"/>
</dbReference>
<dbReference type="PANTHER" id="PTHR11552:SF219">
    <property type="entry name" value="GLUCOSE-METHANOL-CHOLINE OXIDOREDUCTASE N-TERMINAL DOMAIN-CONTAINING PROTEIN"/>
    <property type="match status" value="1"/>
</dbReference>
<dbReference type="Gene3D" id="3.30.560.10">
    <property type="entry name" value="Glucose Oxidase, domain 3"/>
    <property type="match status" value="2"/>
</dbReference>
<evidence type="ECO:0000259" key="5">
    <source>
        <dbReference type="PROSITE" id="PS00624"/>
    </source>
</evidence>
<dbReference type="PANTHER" id="PTHR11552">
    <property type="entry name" value="GLUCOSE-METHANOL-CHOLINE GMC OXIDOREDUCTASE"/>
    <property type="match status" value="1"/>
</dbReference>
<feature type="domain" description="Glucose-methanol-choline oxidoreductase N-terminal" evidence="5">
    <location>
        <begin position="287"/>
        <end position="301"/>
    </location>
</feature>
<comment type="cofactor">
    <cofactor evidence="3">
        <name>FAD</name>
        <dbReference type="ChEBI" id="CHEBI:57692"/>
    </cofactor>
</comment>
<evidence type="ECO:0000313" key="7">
    <source>
        <dbReference type="Proteomes" id="UP000054516"/>
    </source>
</evidence>
<protein>
    <submittedName>
        <fullName evidence="6">Putative choline dehydrogenase</fullName>
    </submittedName>
</protein>
<dbReference type="InterPro" id="IPR000172">
    <property type="entry name" value="GMC_OxRdtase_N"/>
</dbReference>
<dbReference type="InterPro" id="IPR007867">
    <property type="entry name" value="GMC_OxRtase_C"/>
</dbReference>
<gene>
    <name evidence="6" type="ORF">SAMD00023353_11600120</name>
</gene>
<dbReference type="STRING" id="77044.A0A1W2TX55"/>
<dbReference type="EMBL" id="DF977561">
    <property type="protein sequence ID" value="GAP93273.1"/>
    <property type="molecule type" value="Genomic_DNA"/>
</dbReference>
<comment type="similarity">
    <text evidence="1">Belongs to the GMC oxidoreductase family.</text>
</comment>
<dbReference type="InterPro" id="IPR036188">
    <property type="entry name" value="FAD/NAD-bd_sf"/>
</dbReference>